<keyword evidence="4" id="KW-1185">Reference proteome</keyword>
<evidence type="ECO:0000256" key="1">
    <source>
        <dbReference type="ARBA" id="ARBA00022679"/>
    </source>
</evidence>
<proteinExistence type="predicted"/>
<evidence type="ECO:0000313" key="4">
    <source>
        <dbReference type="Proteomes" id="UP000054018"/>
    </source>
</evidence>
<dbReference type="Proteomes" id="UP000054018">
    <property type="component" value="Unassembled WGS sequence"/>
</dbReference>
<protein>
    <submittedName>
        <fullName evidence="3">Uncharacterized protein</fullName>
    </submittedName>
</protein>
<keyword evidence="1" id="KW-0808">Transferase</keyword>
<name>A0A0C9YQY5_9AGAM</name>
<accession>A0A0C9YQY5</accession>
<reference evidence="3 4" key="1">
    <citation type="submission" date="2014-04" db="EMBL/GenBank/DDBJ databases">
        <authorList>
            <consortium name="DOE Joint Genome Institute"/>
            <person name="Kuo A."/>
            <person name="Kohler A."/>
            <person name="Costa M.D."/>
            <person name="Nagy L.G."/>
            <person name="Floudas D."/>
            <person name="Copeland A."/>
            <person name="Barry K.W."/>
            <person name="Cichocki N."/>
            <person name="Veneault-Fourrey C."/>
            <person name="LaButti K."/>
            <person name="Lindquist E.A."/>
            <person name="Lipzen A."/>
            <person name="Lundell T."/>
            <person name="Morin E."/>
            <person name="Murat C."/>
            <person name="Sun H."/>
            <person name="Tunlid A."/>
            <person name="Henrissat B."/>
            <person name="Grigoriev I.V."/>
            <person name="Hibbett D.S."/>
            <person name="Martin F."/>
            <person name="Nordberg H.P."/>
            <person name="Cantor M.N."/>
            <person name="Hua S.X."/>
        </authorList>
    </citation>
    <scope>NUCLEOTIDE SEQUENCE [LARGE SCALE GENOMIC DNA]</scope>
    <source>
        <strain evidence="3 4">441</strain>
    </source>
</reference>
<keyword evidence="2" id="KW-0949">S-adenosyl-L-methionine</keyword>
<dbReference type="PANTHER" id="PTHR35897">
    <property type="entry name" value="METHYLTRANSFERASE AUSD"/>
    <property type="match status" value="1"/>
</dbReference>
<dbReference type="EMBL" id="KN833696">
    <property type="protein sequence ID" value="KIK27455.1"/>
    <property type="molecule type" value="Genomic_DNA"/>
</dbReference>
<evidence type="ECO:0000313" key="3">
    <source>
        <dbReference type="EMBL" id="KIK27455.1"/>
    </source>
</evidence>
<dbReference type="OrthoDB" id="2094832at2759"/>
<sequence>MQSADVSEQVTTYEIPFGEKSIHVPELPPLNPELYWLSPQEAEFFKAAIGIDDDEELKAHILSVQEKTWKIAPYGCVYVFGFLRMAIVHRPEYQEIVKIGRERENAIFLDIGCCLSTESRRVAADGWPAHNIIASDLKQGFLDLSHALFRTSKETYPGHFIAGNVLDPEMLTIVPPARGPVSTPLPDLSSLTALTSLHGHCSVINASAFFSCFTEEQQLHVARALAGLLSPVPGSIITGGHPGATVKGNYPHSCLNIDYDVFCHSPESWTELWDGTVFAKGEVKVTTRLREIPMLGNIFLLLEWSVTRL</sequence>
<evidence type="ECO:0000256" key="2">
    <source>
        <dbReference type="ARBA" id="ARBA00022691"/>
    </source>
</evidence>
<dbReference type="GO" id="GO:0016740">
    <property type="term" value="F:transferase activity"/>
    <property type="evidence" value="ECO:0007669"/>
    <property type="project" value="UniProtKB-KW"/>
</dbReference>
<dbReference type="AlphaFoldDB" id="A0A0C9YQY5"/>
<organism evidence="3 4">
    <name type="scientific">Pisolithus microcarpus 441</name>
    <dbReference type="NCBI Taxonomy" id="765257"/>
    <lineage>
        <taxon>Eukaryota</taxon>
        <taxon>Fungi</taxon>
        <taxon>Dikarya</taxon>
        <taxon>Basidiomycota</taxon>
        <taxon>Agaricomycotina</taxon>
        <taxon>Agaricomycetes</taxon>
        <taxon>Agaricomycetidae</taxon>
        <taxon>Boletales</taxon>
        <taxon>Sclerodermatineae</taxon>
        <taxon>Pisolithaceae</taxon>
        <taxon>Pisolithus</taxon>
    </lineage>
</organism>
<dbReference type="STRING" id="765257.A0A0C9YQY5"/>
<dbReference type="PANTHER" id="PTHR35897:SF1">
    <property type="entry name" value="METHYLTRANSFERASE AUSD"/>
    <property type="match status" value="1"/>
</dbReference>
<dbReference type="InterPro" id="IPR051654">
    <property type="entry name" value="Meroterpenoid_MTases"/>
</dbReference>
<dbReference type="HOGENOM" id="CLU_051542_1_1_1"/>
<gene>
    <name evidence="3" type="ORF">PISMIDRAFT_28063</name>
</gene>
<reference evidence="4" key="2">
    <citation type="submission" date="2015-01" db="EMBL/GenBank/DDBJ databases">
        <title>Evolutionary Origins and Diversification of the Mycorrhizal Mutualists.</title>
        <authorList>
            <consortium name="DOE Joint Genome Institute"/>
            <consortium name="Mycorrhizal Genomics Consortium"/>
            <person name="Kohler A."/>
            <person name="Kuo A."/>
            <person name="Nagy L.G."/>
            <person name="Floudas D."/>
            <person name="Copeland A."/>
            <person name="Barry K.W."/>
            <person name="Cichocki N."/>
            <person name="Veneault-Fourrey C."/>
            <person name="LaButti K."/>
            <person name="Lindquist E.A."/>
            <person name="Lipzen A."/>
            <person name="Lundell T."/>
            <person name="Morin E."/>
            <person name="Murat C."/>
            <person name="Riley R."/>
            <person name="Ohm R."/>
            <person name="Sun H."/>
            <person name="Tunlid A."/>
            <person name="Henrissat B."/>
            <person name="Grigoriev I.V."/>
            <person name="Hibbett D.S."/>
            <person name="Martin F."/>
        </authorList>
    </citation>
    <scope>NUCLEOTIDE SEQUENCE [LARGE SCALE GENOMIC DNA]</scope>
    <source>
        <strain evidence="4">441</strain>
    </source>
</reference>